<reference evidence="10" key="2">
    <citation type="submission" date="2025-08" db="UniProtKB">
        <authorList>
            <consortium name="Ensembl"/>
        </authorList>
    </citation>
    <scope>IDENTIFICATION</scope>
    <source>
        <strain evidence="10">Boxer</strain>
    </source>
</reference>
<feature type="signal peptide" evidence="8">
    <location>
        <begin position="1"/>
        <end position="19"/>
    </location>
</feature>
<reference evidence="10" key="1">
    <citation type="submission" date="2020-03" db="EMBL/GenBank/DDBJ databases">
        <title>Long-read based genome assembly of a Labrador retriever dog.</title>
        <authorList>
            <person name="Eory L."/>
            <person name="Zhang W."/>
            <person name="Schoenebeck J."/>
        </authorList>
    </citation>
    <scope>NUCLEOTIDE SEQUENCE [LARGE SCALE GENOMIC DNA]</scope>
    <source>
        <strain evidence="10">Labrador retriever</strain>
    </source>
</reference>
<dbReference type="GO" id="GO:0002250">
    <property type="term" value="P:adaptive immune response"/>
    <property type="evidence" value="ECO:0007669"/>
    <property type="project" value="UniProtKB-KW"/>
</dbReference>
<dbReference type="FunFam" id="2.60.40.10:FF:000942">
    <property type="entry name" value="Immunoglobulin heavy variable 3-23"/>
    <property type="match status" value="1"/>
</dbReference>
<dbReference type="PANTHER" id="PTHR23411">
    <property type="entry name" value="TAPASIN"/>
    <property type="match status" value="1"/>
</dbReference>
<dbReference type="SMART" id="SM00409">
    <property type="entry name" value="IG"/>
    <property type="match status" value="2"/>
</dbReference>
<evidence type="ECO:0000256" key="4">
    <source>
        <dbReference type="ARBA" id="ARBA00023157"/>
    </source>
</evidence>
<reference evidence="10" key="3">
    <citation type="submission" date="2025-09" db="UniProtKB">
        <authorList>
            <consortium name="Ensembl"/>
        </authorList>
    </citation>
    <scope>IDENTIFICATION</scope>
    <source>
        <strain evidence="10">Boxer</strain>
    </source>
</reference>
<dbReference type="Pfam" id="PF07654">
    <property type="entry name" value="C1-set"/>
    <property type="match status" value="3"/>
</dbReference>
<dbReference type="GO" id="GO:0019814">
    <property type="term" value="C:immunoglobulin complex"/>
    <property type="evidence" value="ECO:0007669"/>
    <property type="project" value="UniProtKB-KW"/>
</dbReference>
<feature type="domain" description="Ig-like" evidence="9">
    <location>
        <begin position="367"/>
        <end position="465"/>
    </location>
</feature>
<dbReference type="Ensembl" id="ENSCAFT00845031068.1">
    <property type="protein sequence ID" value="ENSCAFP00845024338.1"/>
    <property type="gene ID" value="ENSCAFG00845017272.1"/>
</dbReference>
<keyword evidence="2" id="KW-0391">Immunity</keyword>
<dbReference type="FunFam" id="2.60.40.10:FF:000463">
    <property type="entry name" value="Immunoglobulin heavy constant gamma 1"/>
    <property type="match status" value="1"/>
</dbReference>
<dbReference type="GeneTree" id="ENSGT00940000162793"/>
<dbReference type="SUPFAM" id="SSF48726">
    <property type="entry name" value="Immunoglobulin"/>
    <property type="match status" value="4"/>
</dbReference>
<evidence type="ECO:0000256" key="1">
    <source>
        <dbReference type="ARBA" id="ARBA00022729"/>
    </source>
</evidence>
<dbReference type="InterPro" id="IPR013106">
    <property type="entry name" value="Ig_V-set"/>
</dbReference>
<dbReference type="FunFam" id="2.60.40.10:FF:001540">
    <property type="entry name" value="Immunoglobulin heavy constant gamma 1"/>
    <property type="match status" value="1"/>
</dbReference>
<dbReference type="InterPro" id="IPR003599">
    <property type="entry name" value="Ig_sub"/>
</dbReference>
<keyword evidence="7" id="KW-1280">Immunoglobulin</keyword>
<keyword evidence="11" id="KW-1185">Reference proteome</keyword>
<name>A0A8I3P0W1_CANLF</name>
<comment type="subunit">
    <text evidence="6">Immunoglobulins are composed of two identical heavy chains and two identical light chains; disulfide-linked.</text>
</comment>
<dbReference type="Gene3D" id="2.60.40.10">
    <property type="entry name" value="Immunoglobulins"/>
    <property type="match status" value="4"/>
</dbReference>
<keyword evidence="4" id="KW-1015">Disulfide bond</keyword>
<organism evidence="10 11">
    <name type="scientific">Canis lupus familiaris</name>
    <name type="common">Dog</name>
    <name type="synonym">Canis familiaris</name>
    <dbReference type="NCBI Taxonomy" id="9615"/>
    <lineage>
        <taxon>Eukaryota</taxon>
        <taxon>Metazoa</taxon>
        <taxon>Chordata</taxon>
        <taxon>Craniata</taxon>
        <taxon>Vertebrata</taxon>
        <taxon>Euteleostomi</taxon>
        <taxon>Mammalia</taxon>
        <taxon>Eutheria</taxon>
        <taxon>Laurasiatheria</taxon>
        <taxon>Carnivora</taxon>
        <taxon>Caniformia</taxon>
        <taxon>Canidae</taxon>
        <taxon>Canis</taxon>
    </lineage>
</organism>
<evidence type="ECO:0000256" key="7">
    <source>
        <dbReference type="ARBA" id="ARBA00043265"/>
    </source>
</evidence>
<keyword evidence="3" id="KW-1064">Adaptive immunity</keyword>
<dbReference type="FunFam" id="2.60.40.10:FF:001129">
    <property type="entry name" value="Immunoglobulin heavy constant gamma 1"/>
    <property type="match status" value="1"/>
</dbReference>
<dbReference type="SMART" id="SM00407">
    <property type="entry name" value="IGc1"/>
    <property type="match status" value="3"/>
</dbReference>
<dbReference type="GO" id="GO:0005886">
    <property type="term" value="C:plasma membrane"/>
    <property type="evidence" value="ECO:0007669"/>
    <property type="project" value="UniProtKB-ARBA"/>
</dbReference>
<dbReference type="Proteomes" id="UP000805418">
    <property type="component" value="Unassembled WGS sequence"/>
</dbReference>
<dbReference type="InterPro" id="IPR050380">
    <property type="entry name" value="Immune_Resp_Modulators"/>
</dbReference>
<feature type="domain" description="Ig-like" evidence="9">
    <location>
        <begin position="20"/>
        <end position="116"/>
    </location>
</feature>
<dbReference type="InterPro" id="IPR003597">
    <property type="entry name" value="Ig_C1-set"/>
</dbReference>
<dbReference type="PROSITE" id="PS50835">
    <property type="entry name" value="IG_LIKE"/>
    <property type="match status" value="4"/>
</dbReference>
<dbReference type="PROSITE" id="PS00290">
    <property type="entry name" value="IG_MHC"/>
    <property type="match status" value="1"/>
</dbReference>
<evidence type="ECO:0000313" key="11">
    <source>
        <dbReference type="Proteomes" id="UP000805418"/>
    </source>
</evidence>
<evidence type="ECO:0000256" key="2">
    <source>
        <dbReference type="ARBA" id="ARBA00022859"/>
    </source>
</evidence>
<dbReference type="InterPro" id="IPR036179">
    <property type="entry name" value="Ig-like_dom_sf"/>
</dbReference>
<evidence type="ECO:0000259" key="9">
    <source>
        <dbReference type="PROSITE" id="PS50835"/>
    </source>
</evidence>
<evidence type="ECO:0000256" key="5">
    <source>
        <dbReference type="ARBA" id="ARBA00023319"/>
    </source>
</evidence>
<feature type="chain" id="PRO_5035262169" description="Ig-like domain-containing protein" evidence="8">
    <location>
        <begin position="20"/>
        <end position="470"/>
    </location>
</feature>
<dbReference type="Pfam" id="PF07686">
    <property type="entry name" value="V-set"/>
    <property type="match status" value="1"/>
</dbReference>
<dbReference type="AlphaFoldDB" id="A0A8I3P0W1"/>
<dbReference type="InterPro" id="IPR003006">
    <property type="entry name" value="Ig/MHC_CS"/>
</dbReference>
<dbReference type="SMART" id="SM00406">
    <property type="entry name" value="IGv"/>
    <property type="match status" value="1"/>
</dbReference>
<keyword evidence="1 8" id="KW-0732">Signal</keyword>
<evidence type="ECO:0000256" key="8">
    <source>
        <dbReference type="SAM" id="SignalP"/>
    </source>
</evidence>
<dbReference type="InterPro" id="IPR007110">
    <property type="entry name" value="Ig-like_dom"/>
</dbReference>
<feature type="domain" description="Ig-like" evidence="9">
    <location>
        <begin position="259"/>
        <end position="358"/>
    </location>
</feature>
<dbReference type="CDD" id="cd21817">
    <property type="entry name" value="IgC1_CH1_IgEG"/>
    <property type="match status" value="1"/>
</dbReference>
<dbReference type="InterPro" id="IPR013783">
    <property type="entry name" value="Ig-like_fold"/>
</dbReference>
<accession>A0A8I3P0W1</accession>
<dbReference type="GO" id="GO:0005576">
    <property type="term" value="C:extracellular region"/>
    <property type="evidence" value="ECO:0007669"/>
    <property type="project" value="UniProtKB-ARBA"/>
</dbReference>
<feature type="domain" description="Ig-like" evidence="9">
    <location>
        <begin position="143"/>
        <end position="236"/>
    </location>
</feature>
<dbReference type="CDD" id="cd04981">
    <property type="entry name" value="IgV_H"/>
    <property type="match status" value="1"/>
</dbReference>
<evidence type="ECO:0000256" key="6">
    <source>
        <dbReference type="ARBA" id="ARBA00038737"/>
    </source>
</evidence>
<protein>
    <recommendedName>
        <fullName evidence="9">Ig-like domain-containing protein</fullName>
    </recommendedName>
</protein>
<evidence type="ECO:0000313" key="10">
    <source>
        <dbReference type="Ensembl" id="ENSCAFP00845024338.1"/>
    </source>
</evidence>
<sequence>MESVLGWIFLATILKGVQGGEVQLVESGGDLVKPGGSLRLSCVASGFTFSSNYMSWIRQAPGKGLQWVSQISSDGSSTSYADAVKGRFTISRDNAKNTLYLQMNSLRDEDTAVYYCARDTVSGPQCEPRHKPPCSDTTSTTAPSVFPLAPSCGSTSGSTVALACLVSGYFPEPVTVSWNSGSLTSGVHTFPSVLQSSGLYSLSSMVTVPSSRWPSETFTCNVAHPASKTKVDKPVVKECECKCNCNNCPCPGCGLLGGPSVFIFPPKPKDILVTARTPTVTCVVVDLDPENPEVQISWFVDSKQVQTANTQPREEQSNGTYRVVSVLPIGHQDWLSGKQFKCKVNNKALPSPIEEIISKTPGQAHQPNVYVLPPSRDEMSKNTVTLTCLVKDFFPPEIDVEWQSNGQQEPESKYRMTPPQLDEDGSYFLYSKLSVDKSRWQRGDTFICAVMHEALHNHYTQKSLSHSPGK</sequence>
<dbReference type="CDD" id="cd05768">
    <property type="entry name" value="IgC1_CH3_IgAGD_CH4_IgAEM"/>
    <property type="match status" value="1"/>
</dbReference>
<evidence type="ECO:0000256" key="3">
    <source>
        <dbReference type="ARBA" id="ARBA00023130"/>
    </source>
</evidence>
<proteinExistence type="predicted"/>
<keyword evidence="5" id="KW-0393">Immunoglobulin domain</keyword>